<dbReference type="RefSeq" id="WP_206961793.1">
    <property type="nucleotide sequence ID" value="NZ_BAAAJJ010000002.1"/>
</dbReference>
<dbReference type="PROSITE" id="PS51898">
    <property type="entry name" value="TYR_RECOMBINASE"/>
    <property type="match status" value="1"/>
</dbReference>
<dbReference type="PANTHER" id="PTHR30349:SF64">
    <property type="entry name" value="PROPHAGE INTEGRASE INTD-RELATED"/>
    <property type="match status" value="1"/>
</dbReference>
<dbReference type="InterPro" id="IPR004107">
    <property type="entry name" value="Integrase_SAM-like_N"/>
</dbReference>
<evidence type="ECO:0000256" key="1">
    <source>
        <dbReference type="ARBA" id="ARBA00008857"/>
    </source>
</evidence>
<dbReference type="PANTHER" id="PTHR30349">
    <property type="entry name" value="PHAGE INTEGRASE-RELATED"/>
    <property type="match status" value="1"/>
</dbReference>
<evidence type="ECO:0000256" key="3">
    <source>
        <dbReference type="ARBA" id="ARBA00023125"/>
    </source>
</evidence>
<proteinExistence type="inferred from homology"/>
<evidence type="ECO:0000256" key="4">
    <source>
        <dbReference type="ARBA" id="ARBA00023172"/>
    </source>
</evidence>
<dbReference type="EMBL" id="JAFLRJ010000099">
    <property type="protein sequence ID" value="MBO0512399.1"/>
    <property type="molecule type" value="Genomic_DNA"/>
</dbReference>
<organism evidence="7 8">
    <name type="scientific">Streptomyces beijiangensis</name>
    <dbReference type="NCBI Taxonomy" id="163361"/>
    <lineage>
        <taxon>Bacteria</taxon>
        <taxon>Bacillati</taxon>
        <taxon>Actinomycetota</taxon>
        <taxon>Actinomycetes</taxon>
        <taxon>Kitasatosporales</taxon>
        <taxon>Streptomycetaceae</taxon>
        <taxon>Streptomyces</taxon>
    </lineage>
</organism>
<dbReference type="Pfam" id="PF14659">
    <property type="entry name" value="Phage_int_SAM_3"/>
    <property type="match status" value="1"/>
</dbReference>
<dbReference type="CDD" id="cd01189">
    <property type="entry name" value="INT_ICEBs1_C_like"/>
    <property type="match status" value="1"/>
</dbReference>
<evidence type="ECO:0000256" key="5">
    <source>
        <dbReference type="SAM" id="MobiDB-lite"/>
    </source>
</evidence>
<gene>
    <name evidence="7" type="ORF">J0695_11355</name>
</gene>
<keyword evidence="2" id="KW-0229">DNA integration</keyword>
<dbReference type="GO" id="GO:0015074">
    <property type="term" value="P:DNA integration"/>
    <property type="evidence" value="ECO:0007669"/>
    <property type="project" value="UniProtKB-KW"/>
</dbReference>
<dbReference type="SUPFAM" id="SSF56349">
    <property type="entry name" value="DNA breaking-rejoining enzymes"/>
    <property type="match status" value="2"/>
</dbReference>
<reference evidence="7" key="1">
    <citation type="submission" date="2021-03" db="EMBL/GenBank/DDBJ databases">
        <title>Streptomyces poriferae sp. nov., a novel marine sponge-derived Actinobacteria species with anti-MRSA activity.</title>
        <authorList>
            <person name="Sandoval-Powers M."/>
            <person name="Kralova S."/>
            <person name="Nguyen G.-S."/>
            <person name="Fawwal D."/>
            <person name="Degnes K."/>
            <person name="Klinkenberg G."/>
            <person name="Sletta H."/>
            <person name="Wentzel A."/>
            <person name="Liles M.R."/>
        </authorList>
    </citation>
    <scope>NUCLEOTIDE SEQUENCE</scope>
    <source>
        <strain evidence="7">DSM 41794</strain>
    </source>
</reference>
<dbReference type="InterPro" id="IPR050090">
    <property type="entry name" value="Tyrosine_recombinase_XerCD"/>
</dbReference>
<dbReference type="Proteomes" id="UP000664167">
    <property type="component" value="Unassembled WGS sequence"/>
</dbReference>
<feature type="region of interest" description="Disordered" evidence="5">
    <location>
        <begin position="508"/>
        <end position="527"/>
    </location>
</feature>
<dbReference type="Gene3D" id="1.10.150.130">
    <property type="match status" value="1"/>
</dbReference>
<comment type="caution">
    <text evidence="7">The sequence shown here is derived from an EMBL/GenBank/DDBJ whole genome shotgun (WGS) entry which is preliminary data.</text>
</comment>
<dbReference type="InterPro" id="IPR013762">
    <property type="entry name" value="Integrase-like_cat_sf"/>
</dbReference>
<dbReference type="InterPro" id="IPR002104">
    <property type="entry name" value="Integrase_catalytic"/>
</dbReference>
<dbReference type="AlphaFoldDB" id="A0A939F6G5"/>
<dbReference type="InterPro" id="IPR011010">
    <property type="entry name" value="DNA_brk_join_enz"/>
</dbReference>
<protein>
    <submittedName>
        <fullName evidence="7">Site-specific integrase</fullName>
    </submittedName>
</protein>
<evidence type="ECO:0000259" key="6">
    <source>
        <dbReference type="PROSITE" id="PS51898"/>
    </source>
</evidence>
<dbReference type="InterPro" id="IPR010998">
    <property type="entry name" value="Integrase_recombinase_N"/>
</dbReference>
<keyword evidence="8" id="KW-1185">Reference proteome</keyword>
<comment type="similarity">
    <text evidence="1">Belongs to the 'phage' integrase family.</text>
</comment>
<keyword evidence="4" id="KW-0233">DNA recombination</keyword>
<dbReference type="GO" id="GO:0006310">
    <property type="term" value="P:DNA recombination"/>
    <property type="evidence" value="ECO:0007669"/>
    <property type="project" value="UniProtKB-KW"/>
</dbReference>
<evidence type="ECO:0000313" key="8">
    <source>
        <dbReference type="Proteomes" id="UP000664167"/>
    </source>
</evidence>
<evidence type="ECO:0000313" key="7">
    <source>
        <dbReference type="EMBL" id="MBO0512399.1"/>
    </source>
</evidence>
<dbReference type="Pfam" id="PF00589">
    <property type="entry name" value="Phage_integrase"/>
    <property type="match status" value="1"/>
</dbReference>
<sequence length="527" mass="59809">MMFEPSYYRRCGCRTPALDTHGQQVVDEDDIPVLTTIGAACPKLKNPKHGTWTFNFELEAGENGKRRRVRRTGWRTKDEAQAEAKKAYDEAMAGGDILSGETVEQYLTAWLERKRALARTTAHGYEEHIDLYLVPHLGHIKRRDLRPRHIEAMYDRIEEGNATVQANWLRLEELGKVRDNARARWRAHRVTTGSTREARRITQQERNALRDQWYATAAELKEARKGMKLKKTGPATMKRINATLSSALNSGVKKGDFSKNWAGMIELPSSKRPRAQVWTDARVTEWERTGVRPFPVMVWTPRQTGRFLDLVAEDRMYALWHLLVFRGLRRGEACALPWSEVDLENGWISITQQMVAFSKFTFGEAPKADSERTIPIDAPTRDALRAWKTCQEQEAAEWSGKTPYVNSGCVFTQEDGKPYHPDWYSRRFARLLELLELPPIRLHDLRHGSATLALAADVDIKVVQERLGHSSRQITSDTYTSVVPELMHAEADAMAAIVPRTVVPKPDELDVPAAEDAPKGSGFGRAA</sequence>
<dbReference type="GO" id="GO:0003677">
    <property type="term" value="F:DNA binding"/>
    <property type="evidence" value="ECO:0007669"/>
    <property type="project" value="UniProtKB-KW"/>
</dbReference>
<keyword evidence="3" id="KW-0238">DNA-binding</keyword>
<evidence type="ECO:0000256" key="2">
    <source>
        <dbReference type="ARBA" id="ARBA00022908"/>
    </source>
</evidence>
<accession>A0A939F6G5</accession>
<feature type="domain" description="Tyr recombinase" evidence="6">
    <location>
        <begin position="294"/>
        <end position="492"/>
    </location>
</feature>
<name>A0A939F6G5_9ACTN</name>
<dbReference type="Gene3D" id="1.10.443.10">
    <property type="entry name" value="Intergrase catalytic core"/>
    <property type="match status" value="1"/>
</dbReference>